<keyword evidence="2" id="KW-0732">Signal</keyword>
<keyword evidence="1" id="KW-1133">Transmembrane helix</keyword>
<evidence type="ECO:0000256" key="1">
    <source>
        <dbReference type="SAM" id="Phobius"/>
    </source>
</evidence>
<organism evidence="3">
    <name type="scientific">Lepeophtheirus salmonis</name>
    <name type="common">Salmon louse</name>
    <name type="synonym">Caligus salmonis</name>
    <dbReference type="NCBI Taxonomy" id="72036"/>
    <lineage>
        <taxon>Eukaryota</taxon>
        <taxon>Metazoa</taxon>
        <taxon>Ecdysozoa</taxon>
        <taxon>Arthropoda</taxon>
        <taxon>Crustacea</taxon>
        <taxon>Multicrustacea</taxon>
        <taxon>Hexanauplia</taxon>
        <taxon>Copepoda</taxon>
        <taxon>Siphonostomatoida</taxon>
        <taxon>Caligidae</taxon>
        <taxon>Lepeophtheirus</taxon>
    </lineage>
</organism>
<reference evidence="3" key="1">
    <citation type="submission" date="2014-05" db="EMBL/GenBank/DDBJ databases">
        <authorList>
            <person name="Chronopoulou M."/>
        </authorList>
    </citation>
    <scope>NUCLEOTIDE SEQUENCE</scope>
    <source>
        <tissue evidence="3">Whole organism</tissue>
    </source>
</reference>
<name>A0A0K2TRU5_LEPSM</name>
<feature type="signal peptide" evidence="2">
    <location>
        <begin position="1"/>
        <end position="20"/>
    </location>
</feature>
<proteinExistence type="predicted"/>
<accession>A0A0K2TRU5</accession>
<evidence type="ECO:0000256" key="2">
    <source>
        <dbReference type="SAM" id="SignalP"/>
    </source>
</evidence>
<keyword evidence="1" id="KW-0472">Membrane</keyword>
<protein>
    <submittedName>
        <fullName evidence="3">Uncharacterized protein</fullName>
    </submittedName>
</protein>
<keyword evidence="1" id="KW-0812">Transmembrane</keyword>
<dbReference type="AlphaFoldDB" id="A0A0K2TRU5"/>
<sequence length="170" mass="18171">MRGMILTGALLASCMMLSEATIILPAVTIGGGALAGLALLKLAAIKGLALGALLSDGNRKSGRRGKRSLDDFESILLSASQHDTSDCAKRLVCELNGIALEEMGTQEAVLQGLFDPDNLDITKSTVEFDLAAQIGKRVGIRQCALIYERCPHNRQQLMDIIGNPDFVNEM</sequence>
<dbReference type="OrthoDB" id="6365491at2759"/>
<feature type="transmembrane region" description="Helical" evidence="1">
    <location>
        <begin position="30"/>
        <end position="54"/>
    </location>
</feature>
<evidence type="ECO:0000313" key="3">
    <source>
        <dbReference type="EMBL" id="CDW28769.1"/>
    </source>
</evidence>
<feature type="chain" id="PRO_5005488096" evidence="2">
    <location>
        <begin position="21"/>
        <end position="170"/>
    </location>
</feature>
<dbReference type="EMBL" id="HACA01011408">
    <property type="protein sequence ID" value="CDW28769.1"/>
    <property type="molecule type" value="Transcribed_RNA"/>
</dbReference>